<gene>
    <name evidence="1" type="ORF">ACFPOF_09860</name>
</gene>
<accession>A0ABW0HPM3</accession>
<dbReference type="Proteomes" id="UP001596113">
    <property type="component" value="Unassembled WGS sequence"/>
</dbReference>
<keyword evidence="2" id="KW-1185">Reference proteome</keyword>
<evidence type="ECO:0008006" key="3">
    <source>
        <dbReference type="Google" id="ProtNLM"/>
    </source>
</evidence>
<proteinExistence type="predicted"/>
<comment type="caution">
    <text evidence="1">The sequence shown here is derived from an EMBL/GenBank/DDBJ whole genome shotgun (WGS) entry which is preliminary data.</text>
</comment>
<protein>
    <recommendedName>
        <fullName evidence="3">P/Homo B domain-containing protein</fullName>
    </recommendedName>
</protein>
<name>A0ABW0HPM3_9BACL</name>
<dbReference type="EMBL" id="JBHSMI010000020">
    <property type="protein sequence ID" value="MFC5403034.1"/>
    <property type="molecule type" value="Genomic_DNA"/>
</dbReference>
<evidence type="ECO:0000313" key="2">
    <source>
        <dbReference type="Proteomes" id="UP001596113"/>
    </source>
</evidence>
<organism evidence="1 2">
    <name type="scientific">Cohnella soli</name>
    <dbReference type="NCBI Taxonomy" id="425005"/>
    <lineage>
        <taxon>Bacteria</taxon>
        <taxon>Bacillati</taxon>
        <taxon>Bacillota</taxon>
        <taxon>Bacilli</taxon>
        <taxon>Bacillales</taxon>
        <taxon>Paenibacillaceae</taxon>
        <taxon>Cohnella</taxon>
    </lineage>
</organism>
<sequence>MRGTITIWTEASNEQIFLSIQSRDAWMSKHVDMRKSPVTFTGLFLSSPVGSWRLTVIDGSG</sequence>
<dbReference type="RefSeq" id="WP_378132024.1">
    <property type="nucleotide sequence ID" value="NZ_JBHSMI010000020.1"/>
</dbReference>
<evidence type="ECO:0000313" key="1">
    <source>
        <dbReference type="EMBL" id="MFC5403034.1"/>
    </source>
</evidence>
<reference evidence="2" key="1">
    <citation type="journal article" date="2019" name="Int. J. Syst. Evol. Microbiol.">
        <title>The Global Catalogue of Microorganisms (GCM) 10K type strain sequencing project: providing services to taxonomists for standard genome sequencing and annotation.</title>
        <authorList>
            <consortium name="The Broad Institute Genomics Platform"/>
            <consortium name="The Broad Institute Genome Sequencing Center for Infectious Disease"/>
            <person name="Wu L."/>
            <person name="Ma J."/>
        </authorList>
    </citation>
    <scope>NUCLEOTIDE SEQUENCE [LARGE SCALE GENOMIC DNA]</scope>
    <source>
        <strain evidence="2">CGMCC 1.18575</strain>
    </source>
</reference>